<keyword evidence="1" id="KW-0677">Repeat</keyword>
<dbReference type="EMBL" id="HBGQ01014497">
    <property type="protein sequence ID" value="CAD9378833.1"/>
    <property type="molecule type" value="Transcribed_RNA"/>
</dbReference>
<dbReference type="PANTHER" id="PTHR23049">
    <property type="entry name" value="MYOSIN REGULATORY LIGHT CHAIN 2"/>
    <property type="match status" value="1"/>
</dbReference>
<dbReference type="PROSITE" id="PS50222">
    <property type="entry name" value="EF_HAND_2"/>
    <property type="match status" value="3"/>
</dbReference>
<dbReference type="AlphaFoldDB" id="A0A7S2AVH4"/>
<dbReference type="Pfam" id="PF13499">
    <property type="entry name" value="EF-hand_7"/>
    <property type="match status" value="1"/>
</dbReference>
<proteinExistence type="predicted"/>
<dbReference type="SUPFAM" id="SSF47473">
    <property type="entry name" value="EF-hand"/>
    <property type="match status" value="1"/>
</dbReference>
<dbReference type="Gene3D" id="1.10.238.10">
    <property type="entry name" value="EF-hand"/>
    <property type="match status" value="2"/>
</dbReference>
<reference evidence="5" key="1">
    <citation type="submission" date="2021-01" db="EMBL/GenBank/DDBJ databases">
        <authorList>
            <person name="Corre E."/>
            <person name="Pelletier E."/>
            <person name="Niang G."/>
            <person name="Scheremetjew M."/>
            <person name="Finn R."/>
            <person name="Kale V."/>
            <person name="Holt S."/>
            <person name="Cochrane G."/>
            <person name="Meng A."/>
            <person name="Brown T."/>
            <person name="Cohen L."/>
        </authorList>
    </citation>
    <scope>NUCLEOTIDE SEQUENCE</scope>
    <source>
        <strain evidence="5">CCMP2222</strain>
    </source>
</reference>
<feature type="domain" description="EF-hand" evidence="4">
    <location>
        <begin position="129"/>
        <end position="164"/>
    </location>
</feature>
<dbReference type="InterPro" id="IPR018247">
    <property type="entry name" value="EF_Hand_1_Ca_BS"/>
</dbReference>
<evidence type="ECO:0000313" key="5">
    <source>
        <dbReference type="EMBL" id="CAD9378833.1"/>
    </source>
</evidence>
<sequence length="221" mass="25256">MDDYRTGSSSGQLPLEQRQAQGGVAFRTDLSSIGRSGSNRSFGGGGGGASILDEERRLIDKVFSIVDRDNSGTVDMEELKEMFRLFGVDSHFLTSAITRIMSNVDKDFDGMISPQEFYTLLSQKFEKGDPMSEIKSVFTRMDKNKDGHLDIDELHEVSQMLGENVSKREIKEMVKMFSMDYQEKKKKHEIERKKNQSTPAPEEPRWLDLNDFYTVMQEELD</sequence>
<gene>
    <name evidence="5" type="ORF">AAND1436_LOCUS7186</name>
</gene>
<feature type="domain" description="EF-hand" evidence="4">
    <location>
        <begin position="92"/>
        <end position="127"/>
    </location>
</feature>
<name>A0A7S2AVH4_9DINO</name>
<dbReference type="SMART" id="SM00054">
    <property type="entry name" value="EFh"/>
    <property type="match status" value="3"/>
</dbReference>
<dbReference type="GO" id="GO:0005509">
    <property type="term" value="F:calcium ion binding"/>
    <property type="evidence" value="ECO:0007669"/>
    <property type="project" value="InterPro"/>
</dbReference>
<dbReference type="InterPro" id="IPR011992">
    <property type="entry name" value="EF-hand-dom_pair"/>
</dbReference>
<dbReference type="Pfam" id="PF13202">
    <property type="entry name" value="EF-hand_5"/>
    <property type="match status" value="1"/>
</dbReference>
<evidence type="ECO:0000256" key="1">
    <source>
        <dbReference type="ARBA" id="ARBA00022737"/>
    </source>
</evidence>
<dbReference type="FunFam" id="1.10.238.10:FF:000001">
    <property type="entry name" value="Calmodulin 1"/>
    <property type="match status" value="1"/>
</dbReference>
<evidence type="ECO:0000256" key="3">
    <source>
        <dbReference type="SAM" id="MobiDB-lite"/>
    </source>
</evidence>
<organism evidence="5">
    <name type="scientific">Alexandrium andersonii</name>
    <dbReference type="NCBI Taxonomy" id="327968"/>
    <lineage>
        <taxon>Eukaryota</taxon>
        <taxon>Sar</taxon>
        <taxon>Alveolata</taxon>
        <taxon>Dinophyceae</taxon>
        <taxon>Gonyaulacales</taxon>
        <taxon>Pyrocystaceae</taxon>
        <taxon>Alexandrium</taxon>
    </lineage>
</organism>
<feature type="region of interest" description="Disordered" evidence="3">
    <location>
        <begin position="185"/>
        <end position="205"/>
    </location>
</feature>
<keyword evidence="2" id="KW-0106">Calcium</keyword>
<protein>
    <recommendedName>
        <fullName evidence="4">EF-hand domain-containing protein</fullName>
    </recommendedName>
</protein>
<evidence type="ECO:0000256" key="2">
    <source>
        <dbReference type="ARBA" id="ARBA00022837"/>
    </source>
</evidence>
<dbReference type="InterPro" id="IPR002048">
    <property type="entry name" value="EF_hand_dom"/>
</dbReference>
<feature type="domain" description="EF-hand" evidence="4">
    <location>
        <begin position="54"/>
        <end position="89"/>
    </location>
</feature>
<dbReference type="InterPro" id="IPR050403">
    <property type="entry name" value="Myosin_RLC"/>
</dbReference>
<dbReference type="PROSITE" id="PS00018">
    <property type="entry name" value="EF_HAND_1"/>
    <property type="match status" value="2"/>
</dbReference>
<accession>A0A7S2AVH4</accession>
<evidence type="ECO:0000259" key="4">
    <source>
        <dbReference type="PROSITE" id="PS50222"/>
    </source>
</evidence>